<protein>
    <submittedName>
        <fullName evidence="1">Uncharacterized protein</fullName>
    </submittedName>
</protein>
<name>A0A6C0AP21_9ZZZZ</name>
<dbReference type="EMBL" id="MN740735">
    <property type="protein sequence ID" value="QHS81356.1"/>
    <property type="molecule type" value="Genomic_DNA"/>
</dbReference>
<proteinExistence type="predicted"/>
<dbReference type="AlphaFoldDB" id="A0A6C0AP21"/>
<reference evidence="1" key="1">
    <citation type="journal article" date="2020" name="Nature">
        <title>Giant virus diversity and host interactions through global metagenomics.</title>
        <authorList>
            <person name="Schulz F."/>
            <person name="Roux S."/>
            <person name="Paez-Espino D."/>
            <person name="Jungbluth S."/>
            <person name="Walsh D.A."/>
            <person name="Denef V.J."/>
            <person name="McMahon K.D."/>
            <person name="Konstantinidis K.T."/>
            <person name="Eloe-Fadrosh E.A."/>
            <person name="Kyrpides N.C."/>
            <person name="Woyke T."/>
        </authorList>
    </citation>
    <scope>NUCLEOTIDE SEQUENCE</scope>
    <source>
        <strain evidence="1">GVMAG-S-1101161-73</strain>
    </source>
</reference>
<evidence type="ECO:0000313" key="1">
    <source>
        <dbReference type="EMBL" id="QHS81356.1"/>
    </source>
</evidence>
<sequence>MLQIALNATPSSGFKKVALIVRGFPKDKISKEKQGLTEK</sequence>
<organism evidence="1">
    <name type="scientific">viral metagenome</name>
    <dbReference type="NCBI Taxonomy" id="1070528"/>
    <lineage>
        <taxon>unclassified sequences</taxon>
        <taxon>metagenomes</taxon>
        <taxon>organismal metagenomes</taxon>
    </lineage>
</organism>
<accession>A0A6C0AP21</accession>